<dbReference type="EMBL" id="CACVKT020007220">
    <property type="protein sequence ID" value="CAC5406410.1"/>
    <property type="molecule type" value="Genomic_DNA"/>
</dbReference>
<protein>
    <submittedName>
        <fullName evidence="3">Uncharacterized protein</fullName>
    </submittedName>
</protein>
<keyword evidence="2" id="KW-0812">Transmembrane</keyword>
<feature type="region of interest" description="Disordered" evidence="1">
    <location>
        <begin position="149"/>
        <end position="169"/>
    </location>
</feature>
<organism evidence="3 4">
    <name type="scientific">Mytilus coruscus</name>
    <name type="common">Sea mussel</name>
    <dbReference type="NCBI Taxonomy" id="42192"/>
    <lineage>
        <taxon>Eukaryota</taxon>
        <taxon>Metazoa</taxon>
        <taxon>Spiralia</taxon>
        <taxon>Lophotrochozoa</taxon>
        <taxon>Mollusca</taxon>
        <taxon>Bivalvia</taxon>
        <taxon>Autobranchia</taxon>
        <taxon>Pteriomorphia</taxon>
        <taxon>Mytilida</taxon>
        <taxon>Mytiloidea</taxon>
        <taxon>Mytilidae</taxon>
        <taxon>Mytilinae</taxon>
        <taxon>Mytilus</taxon>
    </lineage>
</organism>
<dbReference type="OrthoDB" id="6077178at2759"/>
<keyword evidence="2" id="KW-1133">Transmembrane helix</keyword>
<accession>A0A6J8DHB8</accession>
<evidence type="ECO:0000256" key="2">
    <source>
        <dbReference type="SAM" id="Phobius"/>
    </source>
</evidence>
<name>A0A6J8DHB8_MYTCO</name>
<sequence length="183" mass="20652">MNDFVVSSTKAEVPFNWITMAAGYSLSKDSFLPCFGGPYIALGLYYISSALLLCLPTDLSKIVDKGIDDKAEMFMSLLTVDMSTKGLSKMSTLTQAITALFICLIPKLWHMFEEKGEKYKEETKIAEIKNIIEQYCRCYIQKRTPTNIQDNSSTVDDMEQDTSNNTSSDDELLQHLLLEVDIE</sequence>
<keyword evidence="4" id="KW-1185">Reference proteome</keyword>
<evidence type="ECO:0000256" key="1">
    <source>
        <dbReference type="SAM" id="MobiDB-lite"/>
    </source>
</evidence>
<proteinExistence type="predicted"/>
<feature type="compositionally biased region" description="Polar residues" evidence="1">
    <location>
        <begin position="149"/>
        <end position="167"/>
    </location>
</feature>
<feature type="transmembrane region" description="Helical" evidence="2">
    <location>
        <begin position="36"/>
        <end position="55"/>
    </location>
</feature>
<reference evidence="3 4" key="1">
    <citation type="submission" date="2020-06" db="EMBL/GenBank/DDBJ databases">
        <authorList>
            <person name="Li R."/>
            <person name="Bekaert M."/>
        </authorList>
    </citation>
    <scope>NUCLEOTIDE SEQUENCE [LARGE SCALE GENOMIC DNA]</scope>
    <source>
        <strain evidence="4">wild</strain>
    </source>
</reference>
<evidence type="ECO:0000313" key="3">
    <source>
        <dbReference type="EMBL" id="CAC5406410.1"/>
    </source>
</evidence>
<keyword evidence="2" id="KW-0472">Membrane</keyword>
<dbReference type="AlphaFoldDB" id="A0A6J8DHB8"/>
<gene>
    <name evidence="3" type="ORF">MCOR_39984</name>
</gene>
<dbReference type="Proteomes" id="UP000507470">
    <property type="component" value="Unassembled WGS sequence"/>
</dbReference>
<evidence type="ECO:0000313" key="4">
    <source>
        <dbReference type="Proteomes" id="UP000507470"/>
    </source>
</evidence>